<sequence>AARPPARRRSTEPSLRRRSAAGHQLERRAGARTADARSRQVGSEARAMEQRLAEFRAARKRAGLAAEPSTSSASAQTSGEKAEAAATPKAAPAWLKRFLVWKPRPASIQVQPSLAQEAARPGTSTSQPPQNTAIPLPAPRDQSFLTNVTFLKVLLWLVLLGLFVELEFGLAYFVLSLFYWMYVGTRGPEEKREGEKSAYSVFNPGCEAIQGTLTAEQFERELQFRPLEGR</sequence>
<evidence type="ECO:0000313" key="5">
    <source>
        <dbReference type="Proteomes" id="UP000269945"/>
    </source>
</evidence>
<accession>A0A9X9PW45</accession>
<feature type="compositionally biased region" description="Basic and acidic residues" evidence="1">
    <location>
        <begin position="46"/>
        <end position="57"/>
    </location>
</feature>
<dbReference type="PANTHER" id="PTHR13527:SF0">
    <property type="entry name" value="SAYSVFN DOMAIN-CONTAINING PROTEIN 1"/>
    <property type="match status" value="1"/>
</dbReference>
<dbReference type="PANTHER" id="PTHR13527">
    <property type="entry name" value="SAYSVFN DOMAIN-CONTAINING PROTEIN 1"/>
    <property type="match status" value="1"/>
</dbReference>
<dbReference type="InterPro" id="IPR019387">
    <property type="entry name" value="SAYSvFN_dom"/>
</dbReference>
<dbReference type="EMBL" id="CYRY02004714">
    <property type="protein sequence ID" value="VCW69196.1"/>
    <property type="molecule type" value="Genomic_DNA"/>
</dbReference>
<feature type="compositionally biased region" description="Polar residues" evidence="1">
    <location>
        <begin position="68"/>
        <end position="79"/>
    </location>
</feature>
<dbReference type="AlphaFoldDB" id="A0A9X9PW45"/>
<keyword evidence="2" id="KW-0472">Membrane</keyword>
<feature type="region of interest" description="Disordered" evidence="1">
    <location>
        <begin position="111"/>
        <end position="137"/>
    </location>
</feature>
<reference evidence="4 5" key="1">
    <citation type="submission" date="2018-10" db="EMBL/GenBank/DDBJ databases">
        <authorList>
            <person name="Ekblom R."/>
            <person name="Jareborg N."/>
        </authorList>
    </citation>
    <scope>NUCLEOTIDE SEQUENCE [LARGE SCALE GENOMIC DNA]</scope>
    <source>
        <tissue evidence="4">Muscle</tissue>
    </source>
</reference>
<name>A0A9X9PW45_GULGU</name>
<keyword evidence="2" id="KW-0812">Transmembrane</keyword>
<dbReference type="InterPro" id="IPR039159">
    <property type="entry name" value="SAYSD1"/>
</dbReference>
<feature type="region of interest" description="Disordered" evidence="1">
    <location>
        <begin position="1"/>
        <end position="86"/>
    </location>
</feature>
<keyword evidence="5" id="KW-1185">Reference proteome</keyword>
<dbReference type="Proteomes" id="UP000269945">
    <property type="component" value="Unassembled WGS sequence"/>
</dbReference>
<evidence type="ECO:0000256" key="1">
    <source>
        <dbReference type="SAM" id="MobiDB-lite"/>
    </source>
</evidence>
<keyword evidence="2" id="KW-1133">Transmembrane helix</keyword>
<organism evidence="4 5">
    <name type="scientific">Gulo gulo</name>
    <name type="common">Wolverine</name>
    <name type="synonym">Gluton</name>
    <dbReference type="NCBI Taxonomy" id="48420"/>
    <lineage>
        <taxon>Eukaryota</taxon>
        <taxon>Metazoa</taxon>
        <taxon>Chordata</taxon>
        <taxon>Craniata</taxon>
        <taxon>Vertebrata</taxon>
        <taxon>Euteleostomi</taxon>
        <taxon>Mammalia</taxon>
        <taxon>Eutheria</taxon>
        <taxon>Laurasiatheria</taxon>
        <taxon>Carnivora</taxon>
        <taxon>Caniformia</taxon>
        <taxon>Musteloidea</taxon>
        <taxon>Mustelidae</taxon>
        <taxon>Guloninae</taxon>
        <taxon>Gulo</taxon>
    </lineage>
</organism>
<feature type="non-terminal residue" evidence="4">
    <location>
        <position position="1"/>
    </location>
</feature>
<feature type="domain" description="SAYSvFN" evidence="3">
    <location>
        <begin position="152"/>
        <end position="222"/>
    </location>
</feature>
<feature type="transmembrane region" description="Helical" evidence="2">
    <location>
        <begin position="153"/>
        <end position="182"/>
    </location>
</feature>
<evidence type="ECO:0000259" key="3">
    <source>
        <dbReference type="Pfam" id="PF10260"/>
    </source>
</evidence>
<comment type="caution">
    <text evidence="4">The sequence shown here is derived from an EMBL/GenBank/DDBJ whole genome shotgun (WGS) entry which is preliminary data.</text>
</comment>
<feature type="compositionally biased region" description="Polar residues" evidence="1">
    <location>
        <begin position="122"/>
        <end position="133"/>
    </location>
</feature>
<proteinExistence type="predicted"/>
<evidence type="ECO:0000313" key="4">
    <source>
        <dbReference type="EMBL" id="VCW69196.1"/>
    </source>
</evidence>
<gene>
    <name evidence="4" type="ORF">BN2614_LOCUS6</name>
</gene>
<protein>
    <recommendedName>
        <fullName evidence="3">SAYSvFN domain-containing protein</fullName>
    </recommendedName>
</protein>
<feature type="compositionally biased region" description="Basic and acidic residues" evidence="1">
    <location>
        <begin position="24"/>
        <end position="38"/>
    </location>
</feature>
<evidence type="ECO:0000256" key="2">
    <source>
        <dbReference type="SAM" id="Phobius"/>
    </source>
</evidence>
<dbReference type="Pfam" id="PF10260">
    <property type="entry name" value="SAYSvFN"/>
    <property type="match status" value="1"/>
</dbReference>